<protein>
    <submittedName>
        <fullName evidence="1">Uncharacterized protein</fullName>
    </submittedName>
</protein>
<reference evidence="1 2" key="1">
    <citation type="submission" date="2017-04" db="EMBL/GenBank/DDBJ databases">
        <title>Complete genome of Campylobacter concisus ATCC 33237T and draft genomes for an additional eight well characterized C. concisus strains.</title>
        <authorList>
            <person name="Cornelius A.J."/>
            <person name="Miller W.G."/>
            <person name="Lastovica A.J."/>
            <person name="On S.L."/>
            <person name="French N.P."/>
            <person name="Vandenberg O."/>
            <person name="Biggs P.J."/>
        </authorList>
    </citation>
    <scope>NUCLEOTIDE SEQUENCE [LARGE SCALE GENOMIC DNA]</scope>
    <source>
        <strain evidence="1 2">Lasto127.99</strain>
    </source>
</reference>
<gene>
    <name evidence="1" type="ORF">B9N60_06815</name>
</gene>
<dbReference type="AlphaFoldDB" id="A0A1Y5N8G9"/>
<evidence type="ECO:0000313" key="1">
    <source>
        <dbReference type="EMBL" id="OUT17161.1"/>
    </source>
</evidence>
<sequence length="199" mass="22833">MLRYIIGGVALGAIGFGLGKYFSESEHYCDYLNQSNQNPNDEIDKSTMQDKFLEIYAGIENLQRALPTILEESGLRKFIGAENAKVIEFSQDDEKYKFALICLVNNSKRDTSFLDSLSNVLSNILLKITQKRDDKKEEDSFLKVDAHQAGLIYALVEANNKLVTMLRQINEMKDIDVVLDILHEWIEIYENDYFKKAFA</sequence>
<dbReference type="RefSeq" id="WP_087581798.1">
    <property type="nucleotide sequence ID" value="NZ_NDYQ01000009.1"/>
</dbReference>
<dbReference type="EMBL" id="NDYQ01000009">
    <property type="protein sequence ID" value="OUT17161.1"/>
    <property type="molecule type" value="Genomic_DNA"/>
</dbReference>
<proteinExistence type="predicted"/>
<organism evidence="1 2">
    <name type="scientific">Campylobacter concisus</name>
    <dbReference type="NCBI Taxonomy" id="199"/>
    <lineage>
        <taxon>Bacteria</taxon>
        <taxon>Pseudomonadati</taxon>
        <taxon>Campylobacterota</taxon>
        <taxon>Epsilonproteobacteria</taxon>
        <taxon>Campylobacterales</taxon>
        <taxon>Campylobacteraceae</taxon>
        <taxon>Campylobacter</taxon>
    </lineage>
</organism>
<evidence type="ECO:0000313" key="2">
    <source>
        <dbReference type="Proteomes" id="UP000195893"/>
    </source>
</evidence>
<dbReference type="Proteomes" id="UP000195893">
    <property type="component" value="Unassembled WGS sequence"/>
</dbReference>
<name>A0A1Y5N8G9_9BACT</name>
<accession>A0A1Y5N8G9</accession>
<comment type="caution">
    <text evidence="1">The sequence shown here is derived from an EMBL/GenBank/DDBJ whole genome shotgun (WGS) entry which is preliminary data.</text>
</comment>